<proteinExistence type="inferred from homology"/>
<evidence type="ECO:0000313" key="14">
    <source>
        <dbReference type="EMBL" id="UOO91291.1"/>
    </source>
</evidence>
<feature type="binding site" evidence="10">
    <location>
        <begin position="13"/>
        <end position="18"/>
    </location>
    <ligand>
        <name>substrate</name>
    </ligand>
</feature>
<dbReference type="Gene3D" id="1.10.20.140">
    <property type="match status" value="1"/>
</dbReference>
<feature type="region of interest" description="Interaction with substrate tRNA" evidence="10">
    <location>
        <begin position="160"/>
        <end position="164"/>
    </location>
</feature>
<name>A0ABY4E695_9NEIS</name>
<dbReference type="InterPro" id="IPR039657">
    <property type="entry name" value="Dimethylallyltransferase"/>
</dbReference>
<comment type="function">
    <text evidence="2 10 12">Catalyzes the transfer of a dimethylallyl group onto the adenine at position 37 in tRNAs that read codons beginning with uridine, leading to the formation of N6-(dimethylallyl)adenosine (i(6)A).</text>
</comment>
<comment type="caution">
    <text evidence="10">Lacks conserved residue(s) required for the propagation of feature annotation.</text>
</comment>
<evidence type="ECO:0000313" key="15">
    <source>
        <dbReference type="Proteomes" id="UP000832011"/>
    </source>
</evidence>
<dbReference type="PANTHER" id="PTHR11088">
    <property type="entry name" value="TRNA DIMETHYLALLYLTRANSFERASE"/>
    <property type="match status" value="1"/>
</dbReference>
<comment type="similarity">
    <text evidence="3 10 13">Belongs to the IPP transferase family.</text>
</comment>
<dbReference type="GO" id="GO:0052381">
    <property type="term" value="F:tRNA dimethylallyltransferase activity"/>
    <property type="evidence" value="ECO:0007669"/>
    <property type="project" value="UniProtKB-EC"/>
</dbReference>
<evidence type="ECO:0000256" key="6">
    <source>
        <dbReference type="ARBA" id="ARBA00022741"/>
    </source>
</evidence>
<evidence type="ECO:0000256" key="4">
    <source>
        <dbReference type="ARBA" id="ARBA00022679"/>
    </source>
</evidence>
<comment type="cofactor">
    <cofactor evidence="1 10">
        <name>Mg(2+)</name>
        <dbReference type="ChEBI" id="CHEBI:18420"/>
    </cofactor>
</comment>
<dbReference type="InterPro" id="IPR018022">
    <property type="entry name" value="IPT"/>
</dbReference>
<evidence type="ECO:0000256" key="5">
    <source>
        <dbReference type="ARBA" id="ARBA00022694"/>
    </source>
</evidence>
<dbReference type="Pfam" id="PF01715">
    <property type="entry name" value="IPPT"/>
    <property type="match status" value="1"/>
</dbReference>
<dbReference type="PANTHER" id="PTHR11088:SF60">
    <property type="entry name" value="TRNA DIMETHYLALLYLTRANSFERASE"/>
    <property type="match status" value="1"/>
</dbReference>
<dbReference type="RefSeq" id="WP_058358082.1">
    <property type="nucleotide sequence ID" value="NZ_CABKVG010000010.1"/>
</dbReference>
<evidence type="ECO:0000256" key="2">
    <source>
        <dbReference type="ARBA" id="ARBA00003213"/>
    </source>
</evidence>
<feature type="binding site" evidence="10">
    <location>
        <begin position="11"/>
        <end position="18"/>
    </location>
    <ligand>
        <name>ATP</name>
        <dbReference type="ChEBI" id="CHEBI:30616"/>
    </ligand>
</feature>
<evidence type="ECO:0000256" key="3">
    <source>
        <dbReference type="ARBA" id="ARBA00005842"/>
    </source>
</evidence>
<dbReference type="EMBL" id="CP091511">
    <property type="protein sequence ID" value="UOO91291.1"/>
    <property type="molecule type" value="Genomic_DNA"/>
</dbReference>
<keyword evidence="7 10" id="KW-0067">ATP-binding</keyword>
<comment type="subunit">
    <text evidence="10">Monomer.</text>
</comment>
<dbReference type="InterPro" id="IPR027417">
    <property type="entry name" value="P-loop_NTPase"/>
</dbReference>
<dbReference type="SUPFAM" id="SSF52540">
    <property type="entry name" value="P-loop containing nucleoside triphosphate hydrolases"/>
    <property type="match status" value="1"/>
</dbReference>
<sequence>MSHPRAFALLGPTASGKTRLALNLATVLPIEIISLDSALVYRDMDIGTAKPTVAELASVPHHLIDIISPMDAYSAADFVSDTLRLVNDIHARGRLPIIVGGTMMYYQALNQGLNALPSADASVRAQLAADKASIGLSGLYQRLQEIDPITAARLSANDSQRIERALEIHALTGQAMSTLLQQQNQANPIALETVTLIPQQRAQLHHTIAERYDQMLQAGFVAEVEHLQQTYPDLHADLPSMRCVGYRQVWDYLAGLTDADEMRELGIIATRQLAKRQLTWLRKIAAAHTFDPYASADLLPQVLPLIHQHFESC</sequence>
<evidence type="ECO:0000256" key="1">
    <source>
        <dbReference type="ARBA" id="ARBA00001946"/>
    </source>
</evidence>
<keyword evidence="6 10" id="KW-0547">Nucleotide-binding</keyword>
<evidence type="ECO:0000256" key="7">
    <source>
        <dbReference type="ARBA" id="ARBA00022840"/>
    </source>
</evidence>
<evidence type="ECO:0000256" key="10">
    <source>
        <dbReference type="HAMAP-Rule" id="MF_00185"/>
    </source>
</evidence>
<dbReference type="EC" id="2.5.1.75" evidence="10"/>
<keyword evidence="8 10" id="KW-0460">Magnesium</keyword>
<organism evidence="14 15">
    <name type="scientific">Vitreoscilla massiliensis</name>
    <dbReference type="NCBI Taxonomy" id="1689272"/>
    <lineage>
        <taxon>Bacteria</taxon>
        <taxon>Pseudomonadati</taxon>
        <taxon>Pseudomonadota</taxon>
        <taxon>Betaproteobacteria</taxon>
        <taxon>Neisseriales</taxon>
        <taxon>Neisseriaceae</taxon>
        <taxon>Vitreoscilla</taxon>
    </lineage>
</organism>
<evidence type="ECO:0000256" key="11">
    <source>
        <dbReference type="RuleBase" id="RU003783"/>
    </source>
</evidence>
<comment type="catalytic activity">
    <reaction evidence="9 10 11">
        <text>adenosine(37) in tRNA + dimethylallyl diphosphate = N(6)-dimethylallyladenosine(37) in tRNA + diphosphate</text>
        <dbReference type="Rhea" id="RHEA:26482"/>
        <dbReference type="Rhea" id="RHEA-COMP:10162"/>
        <dbReference type="Rhea" id="RHEA-COMP:10375"/>
        <dbReference type="ChEBI" id="CHEBI:33019"/>
        <dbReference type="ChEBI" id="CHEBI:57623"/>
        <dbReference type="ChEBI" id="CHEBI:74411"/>
        <dbReference type="ChEBI" id="CHEBI:74415"/>
        <dbReference type="EC" id="2.5.1.75"/>
    </reaction>
</comment>
<feature type="site" description="Interaction with substrate tRNA" evidence="10">
    <location>
        <position position="102"/>
    </location>
</feature>
<gene>
    <name evidence="10 14" type="primary">miaA</name>
    <name evidence="14" type="ORF">LVJ82_15350</name>
</gene>
<dbReference type="NCBIfam" id="TIGR00174">
    <property type="entry name" value="miaA"/>
    <property type="match status" value="1"/>
</dbReference>
<evidence type="ECO:0000256" key="8">
    <source>
        <dbReference type="ARBA" id="ARBA00022842"/>
    </source>
</evidence>
<feature type="site" description="Interaction with substrate tRNA" evidence="10">
    <location>
        <position position="124"/>
    </location>
</feature>
<evidence type="ECO:0000256" key="13">
    <source>
        <dbReference type="RuleBase" id="RU003785"/>
    </source>
</evidence>
<evidence type="ECO:0000256" key="9">
    <source>
        <dbReference type="ARBA" id="ARBA00049563"/>
    </source>
</evidence>
<accession>A0ABY4E695</accession>
<keyword evidence="5 10" id="KW-0819">tRNA processing</keyword>
<protein>
    <recommendedName>
        <fullName evidence="10">tRNA dimethylallyltransferase</fullName>
        <ecNumber evidence="10">2.5.1.75</ecNumber>
    </recommendedName>
    <alternativeName>
        <fullName evidence="10">Dimethylallyl diphosphate:tRNA dimethylallyltransferase</fullName>
        <shortName evidence="10">DMAPP:tRNA dimethylallyltransferase</shortName>
        <shortName evidence="10">DMATase</shortName>
    </alternativeName>
    <alternativeName>
        <fullName evidence="10">Isopentenyl-diphosphate:tRNA isopentenyltransferase</fullName>
        <shortName evidence="10">IPP transferase</shortName>
        <shortName evidence="10">IPPT</shortName>
        <shortName evidence="10">IPTase</shortName>
    </alternativeName>
</protein>
<dbReference type="HAMAP" id="MF_00185">
    <property type="entry name" value="IPP_trans"/>
    <property type="match status" value="1"/>
</dbReference>
<feature type="region of interest" description="Interaction with substrate tRNA" evidence="10">
    <location>
        <begin position="242"/>
        <end position="247"/>
    </location>
</feature>
<evidence type="ECO:0000256" key="12">
    <source>
        <dbReference type="RuleBase" id="RU003784"/>
    </source>
</evidence>
<dbReference type="Gene3D" id="3.40.50.300">
    <property type="entry name" value="P-loop containing nucleotide triphosphate hydrolases"/>
    <property type="match status" value="1"/>
</dbReference>
<feature type="region of interest" description="Interaction with substrate tRNA" evidence="10">
    <location>
        <begin position="36"/>
        <end position="39"/>
    </location>
</feature>
<dbReference type="Proteomes" id="UP000832011">
    <property type="component" value="Chromosome"/>
</dbReference>
<reference evidence="14 15" key="1">
    <citation type="journal article" date="2022" name="Res Sq">
        <title>Evolution of multicellular longitudinally dividing oral cavity symbionts (Neisseriaceae).</title>
        <authorList>
            <person name="Nyongesa S."/>
            <person name="Weber P."/>
            <person name="Bernet E."/>
            <person name="Pullido F."/>
            <person name="Nieckarz M."/>
            <person name="Delaby M."/>
            <person name="Nieves C."/>
            <person name="Viehboeck T."/>
            <person name="Krause N."/>
            <person name="Rivera-Millot A."/>
            <person name="Nakamura A."/>
            <person name="Vischer N."/>
            <person name="VanNieuwenhze M."/>
            <person name="Brun Y."/>
            <person name="Cava F."/>
            <person name="Bulgheresi S."/>
            <person name="Veyrier F."/>
        </authorList>
    </citation>
    <scope>NUCLEOTIDE SEQUENCE [LARGE SCALE GENOMIC DNA]</scope>
    <source>
        <strain evidence="14 15">SN4</strain>
    </source>
</reference>
<keyword evidence="15" id="KW-1185">Reference proteome</keyword>
<keyword evidence="4 10" id="KW-0808">Transferase</keyword>